<organism evidence="1 2">
    <name type="scientific">Vitis vinifera</name>
    <name type="common">Grape</name>
    <dbReference type="NCBI Taxonomy" id="29760"/>
    <lineage>
        <taxon>Eukaryota</taxon>
        <taxon>Viridiplantae</taxon>
        <taxon>Streptophyta</taxon>
        <taxon>Embryophyta</taxon>
        <taxon>Tracheophyta</taxon>
        <taxon>Spermatophyta</taxon>
        <taxon>Magnoliopsida</taxon>
        <taxon>eudicotyledons</taxon>
        <taxon>Gunneridae</taxon>
        <taxon>Pentapetalae</taxon>
        <taxon>rosids</taxon>
        <taxon>Vitales</taxon>
        <taxon>Vitaceae</taxon>
        <taxon>Viteae</taxon>
        <taxon>Vitis</taxon>
    </lineage>
</organism>
<proteinExistence type="predicted"/>
<dbReference type="InterPro" id="IPR014729">
    <property type="entry name" value="Rossmann-like_a/b/a_fold"/>
</dbReference>
<dbReference type="EMBL" id="QGNW01002032">
    <property type="protein sequence ID" value="RVW26167.1"/>
    <property type="molecule type" value="Genomic_DNA"/>
</dbReference>
<reference evidence="1 2" key="1">
    <citation type="journal article" date="2018" name="PLoS Genet.">
        <title>Population sequencing reveals clonal diversity and ancestral inbreeding in the grapevine cultivar Chardonnay.</title>
        <authorList>
            <person name="Roach M.J."/>
            <person name="Johnson D.L."/>
            <person name="Bohlmann J."/>
            <person name="van Vuuren H.J."/>
            <person name="Jones S.J."/>
            <person name="Pretorius I.S."/>
            <person name="Schmidt S.A."/>
            <person name="Borneman A.R."/>
        </authorList>
    </citation>
    <scope>NUCLEOTIDE SEQUENCE [LARGE SCALE GENOMIC DNA]</scope>
    <source>
        <strain evidence="2">cv. Chardonnay</strain>
        <tissue evidence="1">Leaf</tissue>
    </source>
</reference>
<accession>A0A438CSG6</accession>
<evidence type="ECO:0000313" key="2">
    <source>
        <dbReference type="Proteomes" id="UP000288805"/>
    </source>
</evidence>
<dbReference type="CDD" id="cd09272">
    <property type="entry name" value="RNase_HI_RT_Ty1"/>
    <property type="match status" value="1"/>
</dbReference>
<keyword evidence="1" id="KW-0808">Transferase</keyword>
<sequence length="232" mass="26516">MVTWSSKKQLVVVRSSAKAEFRAIAYGICEILWLKHLLKELEIKEDGPMKMYCDNKATISISHNLVHHDRTKHVEVDRHSMKEKIEDDTICMVYVPTSEHFADLIAPIEKRMHDVKEYIKSIKPELVVQVEPIIDPYGPSIVDENLEAIVVSCSGFMVLDEIIELNKRLVRIELQGDFTWGLSVNKKRAERGLSQLKIEVIDILPEESTGEKLSSTTLRRLEAENMVNAAFS</sequence>
<dbReference type="GO" id="GO:0016779">
    <property type="term" value="F:nucleotidyltransferase activity"/>
    <property type="evidence" value="ECO:0007669"/>
    <property type="project" value="UniProtKB-KW"/>
</dbReference>
<evidence type="ECO:0000313" key="1">
    <source>
        <dbReference type="EMBL" id="RVW26167.1"/>
    </source>
</evidence>
<protein>
    <submittedName>
        <fullName evidence="1">Phosphopantetheine adenylyltransferase</fullName>
    </submittedName>
</protein>
<keyword evidence="1" id="KW-0548">Nucleotidyltransferase</keyword>
<dbReference type="Proteomes" id="UP000288805">
    <property type="component" value="Unassembled WGS sequence"/>
</dbReference>
<dbReference type="AlphaFoldDB" id="A0A438CSG6"/>
<gene>
    <name evidence="1" type="primary">COAD_2</name>
    <name evidence="1" type="ORF">CK203_109165</name>
</gene>
<dbReference type="PANTHER" id="PTHR11439:SF440">
    <property type="entry name" value="INTEGRASE CATALYTIC DOMAIN-CONTAINING PROTEIN"/>
    <property type="match status" value="1"/>
</dbReference>
<dbReference type="PANTHER" id="PTHR11439">
    <property type="entry name" value="GAG-POL-RELATED RETROTRANSPOSON"/>
    <property type="match status" value="1"/>
</dbReference>
<dbReference type="Gene3D" id="3.40.50.620">
    <property type="entry name" value="HUPs"/>
    <property type="match status" value="1"/>
</dbReference>
<comment type="caution">
    <text evidence="1">The sequence shown here is derived from an EMBL/GenBank/DDBJ whole genome shotgun (WGS) entry which is preliminary data.</text>
</comment>
<name>A0A438CSG6_VITVI</name>